<keyword evidence="8" id="KW-1185">Reference proteome</keyword>
<evidence type="ECO:0000256" key="2">
    <source>
        <dbReference type="ARBA" id="ARBA00006671"/>
    </source>
</evidence>
<evidence type="ECO:0000256" key="3">
    <source>
        <dbReference type="ARBA" id="ARBA00022729"/>
    </source>
</evidence>
<comment type="subcellular location">
    <subcellularLocation>
        <location evidence="1">Fimbrium</location>
    </subcellularLocation>
</comment>
<dbReference type="InterPro" id="IPR008966">
    <property type="entry name" value="Adhesion_dom_sf"/>
</dbReference>
<evidence type="ECO:0000256" key="4">
    <source>
        <dbReference type="ARBA" id="ARBA00023263"/>
    </source>
</evidence>
<name>A0AB34CHT3_9GAMM</name>
<accession>A0AB34CHT3</accession>
<dbReference type="PANTHER" id="PTHR33420">
    <property type="entry name" value="FIMBRIAL SUBUNIT ELFA-RELATED"/>
    <property type="match status" value="1"/>
</dbReference>
<dbReference type="Proteomes" id="UP000324255">
    <property type="component" value="Unassembled WGS sequence"/>
</dbReference>
<reference evidence="7 8" key="1">
    <citation type="submission" date="2019-09" db="EMBL/GenBank/DDBJ databases">
        <title>Genomic diversity of phyloplane-associated Pantoea species in Pakistan cotton crop.</title>
        <authorList>
            <person name="Tufail M.R."/>
            <person name="Cook D.R."/>
        </authorList>
    </citation>
    <scope>NUCLEOTIDE SEQUENCE [LARGE SCALE GENOMIC DNA]</scope>
    <source>
        <strain evidence="7 8">B_8</strain>
    </source>
</reference>
<dbReference type="RefSeq" id="WP_150014124.1">
    <property type="nucleotide sequence ID" value="NZ_VWVM01000009.1"/>
</dbReference>
<dbReference type="PANTHER" id="PTHR33420:SF12">
    <property type="entry name" value="FIMBRIN-LIKE PROTEIN FIMI-RELATED"/>
    <property type="match status" value="1"/>
</dbReference>
<protein>
    <submittedName>
        <fullName evidence="7">Type 1 fimbrial protein</fullName>
    </submittedName>
</protein>
<feature type="domain" description="Fimbrial-type adhesion" evidence="6">
    <location>
        <begin position="27"/>
        <end position="169"/>
    </location>
</feature>
<dbReference type="GO" id="GO:0009289">
    <property type="term" value="C:pilus"/>
    <property type="evidence" value="ECO:0007669"/>
    <property type="project" value="UniProtKB-SubCell"/>
</dbReference>
<dbReference type="Pfam" id="PF00419">
    <property type="entry name" value="Fimbrial"/>
    <property type="match status" value="1"/>
</dbReference>
<evidence type="ECO:0000313" key="8">
    <source>
        <dbReference type="Proteomes" id="UP000324255"/>
    </source>
</evidence>
<dbReference type="InterPro" id="IPR000259">
    <property type="entry name" value="Adhesion_dom_fimbrial"/>
</dbReference>
<proteinExistence type="inferred from homology"/>
<comment type="similarity">
    <text evidence="2">Belongs to the fimbrial protein family.</text>
</comment>
<evidence type="ECO:0000313" key="7">
    <source>
        <dbReference type="EMBL" id="KAA6123678.1"/>
    </source>
</evidence>
<organism evidence="7 8">
    <name type="scientific">Candidatus Pantoea gossypiicola</name>
    <dbReference type="NCBI Taxonomy" id="2608008"/>
    <lineage>
        <taxon>Bacteria</taxon>
        <taxon>Pseudomonadati</taxon>
        <taxon>Pseudomonadota</taxon>
        <taxon>Gammaproteobacteria</taxon>
        <taxon>Enterobacterales</taxon>
        <taxon>Erwiniaceae</taxon>
        <taxon>Pantoea</taxon>
    </lineage>
</organism>
<dbReference type="InterPro" id="IPR050263">
    <property type="entry name" value="Bact_Fimbrial_Adh_Pro"/>
</dbReference>
<sequence>MILNRIFALIAILVSGSALSASEVTVNINGNISSNTCEVDTASSKLTVPMGMIATSTFSQTGAASPSVPFDIKLVDCGADASSVSVTFTGTGDSTNSDLVAVASGGATGLGIALYDYQGKQIAVNKVSNAVTLTANADNTLNFSAAYVSTASNVTAGSADGSVTFSLTYE</sequence>
<dbReference type="AlphaFoldDB" id="A0AB34CHT3"/>
<feature type="signal peptide" evidence="5">
    <location>
        <begin position="1"/>
        <end position="20"/>
    </location>
</feature>
<evidence type="ECO:0000256" key="5">
    <source>
        <dbReference type="SAM" id="SignalP"/>
    </source>
</evidence>
<dbReference type="EMBL" id="VWVM01000009">
    <property type="protein sequence ID" value="KAA6123678.1"/>
    <property type="molecule type" value="Genomic_DNA"/>
</dbReference>
<dbReference type="SUPFAM" id="SSF49401">
    <property type="entry name" value="Bacterial adhesins"/>
    <property type="match status" value="1"/>
</dbReference>
<dbReference type="GO" id="GO:0043709">
    <property type="term" value="P:cell adhesion involved in single-species biofilm formation"/>
    <property type="evidence" value="ECO:0007669"/>
    <property type="project" value="TreeGrafter"/>
</dbReference>
<comment type="caution">
    <text evidence="7">The sequence shown here is derived from an EMBL/GenBank/DDBJ whole genome shotgun (WGS) entry which is preliminary data.</text>
</comment>
<keyword evidence="4" id="KW-0281">Fimbrium</keyword>
<evidence type="ECO:0000256" key="1">
    <source>
        <dbReference type="ARBA" id="ARBA00004561"/>
    </source>
</evidence>
<evidence type="ECO:0000259" key="6">
    <source>
        <dbReference type="Pfam" id="PF00419"/>
    </source>
</evidence>
<keyword evidence="3 5" id="KW-0732">Signal</keyword>
<dbReference type="InterPro" id="IPR036937">
    <property type="entry name" value="Adhesion_dom_fimbrial_sf"/>
</dbReference>
<dbReference type="Gene3D" id="2.60.40.1090">
    <property type="entry name" value="Fimbrial-type adhesion domain"/>
    <property type="match status" value="1"/>
</dbReference>
<feature type="chain" id="PRO_5044334097" evidence="5">
    <location>
        <begin position="21"/>
        <end position="170"/>
    </location>
</feature>
<gene>
    <name evidence="7" type="ORF">F3I20_13670</name>
</gene>